<protein>
    <submittedName>
        <fullName evidence="13">Vesicle transport through interaction with t-SNAREs homolog 1A-like</fullName>
    </submittedName>
</protein>
<keyword evidence="3" id="KW-0813">Transport</keyword>
<organism evidence="12 13">
    <name type="scientific">Saccoglossus kowalevskii</name>
    <name type="common">Acorn worm</name>
    <dbReference type="NCBI Taxonomy" id="10224"/>
    <lineage>
        <taxon>Eukaryota</taxon>
        <taxon>Metazoa</taxon>
        <taxon>Hemichordata</taxon>
        <taxon>Enteropneusta</taxon>
        <taxon>Harrimaniidae</taxon>
        <taxon>Saccoglossus</taxon>
    </lineage>
</organism>
<feature type="transmembrane region" description="Helical" evidence="10">
    <location>
        <begin position="196"/>
        <end position="216"/>
    </location>
</feature>
<dbReference type="Pfam" id="PF05008">
    <property type="entry name" value="V-SNARE"/>
    <property type="match status" value="1"/>
</dbReference>
<dbReference type="Gene3D" id="1.20.58.400">
    <property type="entry name" value="t-snare proteins"/>
    <property type="match status" value="1"/>
</dbReference>
<evidence type="ECO:0000256" key="1">
    <source>
        <dbReference type="ARBA" id="ARBA00004211"/>
    </source>
</evidence>
<dbReference type="SUPFAM" id="SSF47661">
    <property type="entry name" value="t-snare proteins"/>
    <property type="match status" value="1"/>
</dbReference>
<gene>
    <name evidence="13" type="primary">LOC102808476</name>
</gene>
<feature type="domain" description="T-SNARE coiled-coil homology" evidence="11">
    <location>
        <begin position="120"/>
        <end position="187"/>
    </location>
</feature>
<evidence type="ECO:0000259" key="11">
    <source>
        <dbReference type="SMART" id="SM00397"/>
    </source>
</evidence>
<dbReference type="InterPro" id="IPR000727">
    <property type="entry name" value="T_SNARE_dom"/>
</dbReference>
<evidence type="ECO:0000256" key="8">
    <source>
        <dbReference type="ARBA" id="ARBA00023136"/>
    </source>
</evidence>
<evidence type="ECO:0000256" key="6">
    <source>
        <dbReference type="ARBA" id="ARBA00022989"/>
    </source>
</evidence>
<reference evidence="13" key="1">
    <citation type="submission" date="2025-08" db="UniProtKB">
        <authorList>
            <consortium name="RefSeq"/>
        </authorList>
    </citation>
    <scope>IDENTIFICATION</scope>
    <source>
        <tissue evidence="13">Testes</tissue>
    </source>
</reference>
<evidence type="ECO:0000313" key="13">
    <source>
        <dbReference type="RefSeq" id="XP_006811842.1"/>
    </source>
</evidence>
<accession>A0ABM0LVQ1</accession>
<dbReference type="RefSeq" id="XP_006811842.1">
    <property type="nucleotide sequence ID" value="XM_006811779.1"/>
</dbReference>
<keyword evidence="6 10" id="KW-1133">Transmembrane helix</keyword>
<dbReference type="Proteomes" id="UP000694865">
    <property type="component" value="Unplaced"/>
</dbReference>
<evidence type="ECO:0000256" key="5">
    <source>
        <dbReference type="ARBA" id="ARBA00022927"/>
    </source>
</evidence>
<name>A0ABM0LVQ1_SACKO</name>
<dbReference type="InterPro" id="IPR038407">
    <property type="entry name" value="v-SNARE_N_sf"/>
</dbReference>
<dbReference type="InterPro" id="IPR010989">
    <property type="entry name" value="SNARE"/>
</dbReference>
<dbReference type="Gene3D" id="1.20.5.110">
    <property type="match status" value="1"/>
</dbReference>
<keyword evidence="12" id="KW-1185">Reference proteome</keyword>
<keyword evidence="5" id="KW-0653">Protein transport</keyword>
<feature type="coiled-coil region" evidence="9">
    <location>
        <begin position="38"/>
        <end position="94"/>
    </location>
</feature>
<dbReference type="GeneID" id="102808476"/>
<evidence type="ECO:0000256" key="2">
    <source>
        <dbReference type="ARBA" id="ARBA00006108"/>
    </source>
</evidence>
<evidence type="ECO:0000256" key="10">
    <source>
        <dbReference type="SAM" id="Phobius"/>
    </source>
</evidence>
<keyword evidence="7 9" id="KW-0175">Coiled coil</keyword>
<dbReference type="PANTHER" id="PTHR21230:SF26">
    <property type="entry name" value="VESICLE TRANSPORT THROUGH INTERACTION WITH T-SNARES HOMOLOG 1A"/>
    <property type="match status" value="1"/>
</dbReference>
<sequence>MASLLDSYEHQFGGLTAEITTKIAKIPNLSGSEKRSMISSVEKNMDEASELLEQMDLEIREIPSKDRQRFSNRLKSYQVEMTKLEKEFKRSRIAYSDLQHGRSELLGGDDASTSEDQRARLLDNTERLDRTSRRLEQGYAIAVETEQLGADILDNLQDDRRKIERARDRLRETDADLGKSSRILSGMMRRVVQNRVLLVVIGLIMITVIGITIYFTTKK</sequence>
<evidence type="ECO:0000256" key="4">
    <source>
        <dbReference type="ARBA" id="ARBA00022692"/>
    </source>
</evidence>
<dbReference type="PANTHER" id="PTHR21230">
    <property type="entry name" value="VESICLE TRANSPORT V-SNARE PROTEIN VTI1-RELATED"/>
    <property type="match status" value="1"/>
</dbReference>
<dbReference type="InterPro" id="IPR007705">
    <property type="entry name" value="Vesicle_trsprt_v-SNARE_N"/>
</dbReference>
<dbReference type="SMART" id="SM00397">
    <property type="entry name" value="t_SNARE"/>
    <property type="match status" value="1"/>
</dbReference>
<keyword evidence="4 10" id="KW-0812">Transmembrane</keyword>
<comment type="subcellular location">
    <subcellularLocation>
        <location evidence="1">Membrane</location>
        <topology evidence="1">Single-pass type IV membrane protein</topology>
    </subcellularLocation>
</comment>
<comment type="similarity">
    <text evidence="2">Belongs to the VTI1 family.</text>
</comment>
<evidence type="ECO:0000256" key="3">
    <source>
        <dbReference type="ARBA" id="ARBA00022448"/>
    </source>
</evidence>
<proteinExistence type="inferred from homology"/>
<evidence type="ECO:0000256" key="9">
    <source>
        <dbReference type="SAM" id="Coils"/>
    </source>
</evidence>
<dbReference type="CDD" id="cd15891">
    <property type="entry name" value="SNARE_Vti1a"/>
    <property type="match status" value="1"/>
</dbReference>
<evidence type="ECO:0000313" key="12">
    <source>
        <dbReference type="Proteomes" id="UP000694865"/>
    </source>
</evidence>
<dbReference type="Pfam" id="PF12352">
    <property type="entry name" value="V-SNARE_C"/>
    <property type="match status" value="1"/>
</dbReference>
<evidence type="ECO:0000256" key="7">
    <source>
        <dbReference type="ARBA" id="ARBA00023054"/>
    </source>
</evidence>
<dbReference type="SUPFAM" id="SSF58038">
    <property type="entry name" value="SNARE fusion complex"/>
    <property type="match status" value="1"/>
</dbReference>
<keyword evidence="8 10" id="KW-0472">Membrane</keyword>